<keyword evidence="7" id="KW-1185">Reference proteome</keyword>
<evidence type="ECO:0000313" key="6">
    <source>
        <dbReference type="EMBL" id="VEU62867.1"/>
    </source>
</evidence>
<keyword evidence="4" id="KW-0699">rRNA-binding</keyword>
<dbReference type="SUPFAM" id="SSF54995">
    <property type="entry name" value="Ribosomal protein S6"/>
    <property type="match status" value="1"/>
</dbReference>
<dbReference type="Proteomes" id="UP000289952">
    <property type="component" value="Chromosome"/>
</dbReference>
<dbReference type="GO" id="GO:0006412">
    <property type="term" value="P:translation"/>
    <property type="evidence" value="ECO:0007669"/>
    <property type="project" value="UniProtKB-UniRule"/>
</dbReference>
<evidence type="ECO:0000256" key="2">
    <source>
        <dbReference type="ARBA" id="ARBA00035104"/>
    </source>
</evidence>
<dbReference type="HAMAP" id="MF_00360">
    <property type="entry name" value="Ribosomal_bS6"/>
    <property type="match status" value="1"/>
</dbReference>
<dbReference type="AlphaFoldDB" id="A0A449ACU7"/>
<feature type="compositionally biased region" description="Basic residues" evidence="5">
    <location>
        <begin position="102"/>
        <end position="113"/>
    </location>
</feature>
<organism evidence="6 7">
    <name type="scientific">Mycoplasmopsis bovirhinis</name>
    <dbReference type="NCBI Taxonomy" id="29553"/>
    <lineage>
        <taxon>Bacteria</taxon>
        <taxon>Bacillati</taxon>
        <taxon>Mycoplasmatota</taxon>
        <taxon>Mycoplasmoidales</taxon>
        <taxon>Metamycoplasmataceae</taxon>
        <taxon>Mycoplasmopsis</taxon>
    </lineage>
</organism>
<dbReference type="GO" id="GO:1990904">
    <property type="term" value="C:ribonucleoprotein complex"/>
    <property type="evidence" value="ECO:0007669"/>
    <property type="project" value="UniProtKB-KW"/>
</dbReference>
<dbReference type="InterPro" id="IPR035980">
    <property type="entry name" value="Ribosomal_bS6_sf"/>
</dbReference>
<dbReference type="InterPro" id="IPR014717">
    <property type="entry name" value="Transl_elong_EF1B/ribsomal_bS6"/>
</dbReference>
<evidence type="ECO:0000256" key="1">
    <source>
        <dbReference type="ARBA" id="ARBA00009512"/>
    </source>
</evidence>
<evidence type="ECO:0000313" key="7">
    <source>
        <dbReference type="Proteomes" id="UP000289952"/>
    </source>
</evidence>
<dbReference type="GO" id="GO:0003735">
    <property type="term" value="F:structural constituent of ribosome"/>
    <property type="evidence" value="ECO:0007669"/>
    <property type="project" value="InterPro"/>
</dbReference>
<dbReference type="InterPro" id="IPR020814">
    <property type="entry name" value="Ribosomal_S6_plastid/chlpt"/>
</dbReference>
<dbReference type="NCBIfam" id="TIGR00166">
    <property type="entry name" value="S6"/>
    <property type="match status" value="1"/>
</dbReference>
<comment type="function">
    <text evidence="2 4">Binds together with bS18 to 16S ribosomal RNA.</text>
</comment>
<gene>
    <name evidence="4 6" type="primary">rpsF</name>
    <name evidence="6" type="ORF">NCTC10118_00175</name>
</gene>
<keyword evidence="4 6" id="KW-0689">Ribosomal protein</keyword>
<feature type="region of interest" description="Disordered" evidence="5">
    <location>
        <begin position="93"/>
        <end position="144"/>
    </location>
</feature>
<proteinExistence type="inferred from homology"/>
<dbReference type="InterPro" id="IPR000529">
    <property type="entry name" value="Ribosomal_bS6"/>
</dbReference>
<evidence type="ECO:0000256" key="4">
    <source>
        <dbReference type="HAMAP-Rule" id="MF_00360"/>
    </source>
</evidence>
<feature type="compositionally biased region" description="Basic and acidic residues" evidence="5">
    <location>
        <begin position="114"/>
        <end position="144"/>
    </location>
</feature>
<accession>A0A449ACU7</accession>
<dbReference type="GO" id="GO:0019843">
    <property type="term" value="F:rRNA binding"/>
    <property type="evidence" value="ECO:0007669"/>
    <property type="project" value="UniProtKB-UniRule"/>
</dbReference>
<dbReference type="Gene3D" id="3.30.70.60">
    <property type="match status" value="1"/>
</dbReference>
<dbReference type="OrthoDB" id="9812702at2"/>
<keyword evidence="4" id="KW-0687">Ribonucleoprotein</keyword>
<name>A0A449ACU7_9BACT</name>
<reference evidence="6 7" key="1">
    <citation type="submission" date="2019-01" db="EMBL/GenBank/DDBJ databases">
        <authorList>
            <consortium name="Pathogen Informatics"/>
        </authorList>
    </citation>
    <scope>NUCLEOTIDE SEQUENCE [LARGE SCALE GENOMIC DNA]</scope>
    <source>
        <strain evidence="6 7">NCTC10118</strain>
    </source>
</reference>
<dbReference type="RefSeq" id="WP_129621065.1">
    <property type="nucleotide sequence ID" value="NZ_LR214972.1"/>
</dbReference>
<dbReference type="CDD" id="cd00473">
    <property type="entry name" value="bS6"/>
    <property type="match status" value="1"/>
</dbReference>
<dbReference type="Pfam" id="PF01250">
    <property type="entry name" value="Ribosomal_S6"/>
    <property type="match status" value="1"/>
</dbReference>
<evidence type="ECO:0000256" key="5">
    <source>
        <dbReference type="SAM" id="MobiDB-lite"/>
    </source>
</evidence>
<dbReference type="GO" id="GO:0005840">
    <property type="term" value="C:ribosome"/>
    <property type="evidence" value="ECO:0007669"/>
    <property type="project" value="UniProtKB-KW"/>
</dbReference>
<comment type="similarity">
    <text evidence="1 4">Belongs to the bacterial ribosomal protein bS6 family.</text>
</comment>
<dbReference type="EMBL" id="LR214972">
    <property type="protein sequence ID" value="VEU62867.1"/>
    <property type="molecule type" value="Genomic_DNA"/>
</dbReference>
<sequence>MNKYEIMMIVDPKSDAALAFDLLKNVFGAGVKKSEKLENNRLAYKINKSAFGQYILANVEAEGSKIAEFTRRTNIIKEIWRILVINLDTEKGLDTKKEGKKQPRVVKHPRKRVYLKDSKEQKQEKTQPQESKEVKEPNKKSQEK</sequence>
<keyword evidence="4" id="KW-0694">RNA-binding</keyword>
<evidence type="ECO:0000256" key="3">
    <source>
        <dbReference type="ARBA" id="ARBA00035294"/>
    </source>
</evidence>
<protein>
    <recommendedName>
        <fullName evidence="3 4">Small ribosomal subunit protein bS6</fullName>
    </recommendedName>
</protein>